<dbReference type="AlphaFoldDB" id="A0AB39MQM1"/>
<sequence length="368" mass="39709">MNILISGGGVAGLATALELGTRGHQVTLVERAARLRVTGAPIDVRGDAIGFADAMGVLPKLRELRIRMAEQGVFVHADGSVAARLPVEEMSDSGDDIEIAREDLVHTLAAALPSSADIVFGDSVDALTDDGGGVDVHFASGRAERFDLVLGADGLHSVTRRLTFGPERDYLRHLGLYVALADLPAEARADRTNPLYNYPGHLASIARYRNKAFAVFLFRSELLDYDYRDLDAQKKLLLDAFEGHTGWKIPQLLDAVRADPDFYFDSVSQIHMPTWHRGRIALVGDAAHCAALLSGRGTSLALSGAHFLAEELDAAGGNHTVAFARYEQRQRPYVEFAQASVTDGGELIVPSTQEAIDARNARLQAVAT</sequence>
<organism evidence="2">
    <name type="scientific">Streptomyces sp. R08</name>
    <dbReference type="NCBI Taxonomy" id="3238624"/>
    <lineage>
        <taxon>Bacteria</taxon>
        <taxon>Bacillati</taxon>
        <taxon>Actinomycetota</taxon>
        <taxon>Actinomycetes</taxon>
        <taxon>Kitasatosporales</taxon>
        <taxon>Streptomycetaceae</taxon>
        <taxon>Streptomyces</taxon>
    </lineage>
</organism>
<dbReference type="InterPro" id="IPR051704">
    <property type="entry name" value="FAD_aromatic-hydroxylase"/>
</dbReference>
<keyword evidence="2" id="KW-0560">Oxidoreductase</keyword>
<dbReference type="PANTHER" id="PTHR46865:SF2">
    <property type="entry name" value="MONOOXYGENASE"/>
    <property type="match status" value="1"/>
</dbReference>
<dbReference type="PRINTS" id="PR00420">
    <property type="entry name" value="RNGMNOXGNASE"/>
</dbReference>
<dbReference type="SUPFAM" id="SSF51905">
    <property type="entry name" value="FAD/NAD(P)-binding domain"/>
    <property type="match status" value="1"/>
</dbReference>
<evidence type="ECO:0000313" key="2">
    <source>
        <dbReference type="EMBL" id="XDQ07058.1"/>
    </source>
</evidence>
<dbReference type="InterPro" id="IPR036188">
    <property type="entry name" value="FAD/NAD-bd_sf"/>
</dbReference>
<dbReference type="GO" id="GO:0004497">
    <property type="term" value="F:monooxygenase activity"/>
    <property type="evidence" value="ECO:0007669"/>
    <property type="project" value="UniProtKB-KW"/>
</dbReference>
<feature type="domain" description="FAD-binding" evidence="1">
    <location>
        <begin position="2"/>
        <end position="161"/>
    </location>
</feature>
<dbReference type="EMBL" id="CP163431">
    <property type="protein sequence ID" value="XDQ07058.1"/>
    <property type="molecule type" value="Genomic_DNA"/>
</dbReference>
<evidence type="ECO:0000259" key="1">
    <source>
        <dbReference type="Pfam" id="PF01494"/>
    </source>
</evidence>
<protein>
    <submittedName>
        <fullName evidence="2">FAD-dependent monooxygenase</fullName>
    </submittedName>
</protein>
<proteinExistence type="predicted"/>
<dbReference type="RefSeq" id="WP_369191889.1">
    <property type="nucleotide sequence ID" value="NZ_CP163431.1"/>
</dbReference>
<dbReference type="Gene3D" id="3.50.50.60">
    <property type="entry name" value="FAD/NAD(P)-binding domain"/>
    <property type="match status" value="1"/>
</dbReference>
<accession>A0AB39MQM1</accession>
<dbReference type="GO" id="GO:0071949">
    <property type="term" value="F:FAD binding"/>
    <property type="evidence" value="ECO:0007669"/>
    <property type="project" value="InterPro"/>
</dbReference>
<keyword evidence="2" id="KW-0503">Monooxygenase</keyword>
<reference evidence="2" key="1">
    <citation type="submission" date="2024-07" db="EMBL/GenBank/DDBJ databases">
        <authorList>
            <person name="Yu S.T."/>
        </authorList>
    </citation>
    <scope>NUCLEOTIDE SEQUENCE</scope>
    <source>
        <strain evidence="2">R08</strain>
    </source>
</reference>
<dbReference type="InterPro" id="IPR002938">
    <property type="entry name" value="FAD-bd"/>
</dbReference>
<dbReference type="PANTHER" id="PTHR46865">
    <property type="entry name" value="OXIDOREDUCTASE-RELATED"/>
    <property type="match status" value="1"/>
</dbReference>
<gene>
    <name evidence="2" type="ORF">AB5J58_45770</name>
</gene>
<dbReference type="Pfam" id="PF01494">
    <property type="entry name" value="FAD_binding_3"/>
    <property type="match status" value="1"/>
</dbReference>
<name>A0AB39MQM1_9ACTN</name>
<dbReference type="Gene3D" id="3.30.9.10">
    <property type="entry name" value="D-Amino Acid Oxidase, subunit A, domain 2"/>
    <property type="match status" value="1"/>
</dbReference>